<protein>
    <recommendedName>
        <fullName evidence="2">Polya polymerase</fullName>
    </recommendedName>
</protein>
<comment type="caution">
    <text evidence="1">The sequence shown here is derived from an EMBL/GenBank/DDBJ whole genome shotgun (WGS) entry which is preliminary data.</text>
</comment>
<evidence type="ECO:0000313" key="1">
    <source>
        <dbReference type="EMBL" id="MPM78582.1"/>
    </source>
</evidence>
<organism evidence="1">
    <name type="scientific">bioreactor metagenome</name>
    <dbReference type="NCBI Taxonomy" id="1076179"/>
    <lineage>
        <taxon>unclassified sequences</taxon>
        <taxon>metagenomes</taxon>
        <taxon>ecological metagenomes</taxon>
    </lineage>
</organism>
<proteinExistence type="predicted"/>
<accession>A0A645CP91</accession>
<evidence type="ECO:0008006" key="2">
    <source>
        <dbReference type="Google" id="ProtNLM"/>
    </source>
</evidence>
<name>A0A645CP91_9ZZZZ</name>
<dbReference type="EMBL" id="VSSQ01028746">
    <property type="protein sequence ID" value="MPM78582.1"/>
    <property type="molecule type" value="Genomic_DNA"/>
</dbReference>
<dbReference type="AlphaFoldDB" id="A0A645CP91"/>
<reference evidence="1" key="1">
    <citation type="submission" date="2019-08" db="EMBL/GenBank/DDBJ databases">
        <authorList>
            <person name="Kucharzyk K."/>
            <person name="Murdoch R.W."/>
            <person name="Higgins S."/>
            <person name="Loffler F."/>
        </authorList>
    </citation>
    <scope>NUCLEOTIDE SEQUENCE</scope>
</reference>
<sequence length="85" mass="9524">MKLKNIKDVKKFISVLDDCKRDVYLKSPQGDVFNLKSSLSQYIAIGRLLEENGDNLEMFADDPADEALLIGFLVELAKEDSESGK</sequence>
<gene>
    <name evidence="1" type="ORF">SDC9_125593</name>
</gene>